<dbReference type="HAMAP" id="MF_00052_B">
    <property type="entry name" value="RNase_HII_B"/>
    <property type="match status" value="1"/>
</dbReference>
<comment type="catalytic activity">
    <reaction evidence="1 14 15 16">
        <text>Endonucleolytic cleavage to 5'-phosphomonoester.</text>
        <dbReference type="EC" id="3.1.26.4"/>
    </reaction>
</comment>
<evidence type="ECO:0000256" key="6">
    <source>
        <dbReference type="ARBA" id="ARBA00012180"/>
    </source>
</evidence>
<evidence type="ECO:0000256" key="1">
    <source>
        <dbReference type="ARBA" id="ARBA00000077"/>
    </source>
</evidence>
<dbReference type="EC" id="3.1.26.4" evidence="6 14"/>
<sequence length="207" mass="23300">MQTANEYEQVWWQQGKRCIVGIDEAGRGPIAGPLVVAAVAFPPGYSHPEIYDSKKLSDKKRRALFHEVVAQALEYHIRIIEPKIIDELNIYRATQRAMQDISDMFAHADGILTDAMPLPHNERDVISLVKGDQKSVSIAAASILAKVTRDCMMEAYDRQYPQYGFARHKGYPTKAHIEALHTYGVITGLYRESYGPVAAMRQLVLDI</sequence>
<reference evidence="19 21" key="2">
    <citation type="submission" date="2020-02" db="EMBL/GenBank/DDBJ databases">
        <authorList>
            <person name="Kociolek L.K."/>
            <person name="Ozer E.A."/>
        </authorList>
    </citation>
    <scope>NUCLEOTIDE SEQUENCE [LARGE SCALE GENOMIC DNA]</scope>
    <source>
        <strain evidence="19 21">ATCC 14501</strain>
    </source>
</reference>
<keyword evidence="12 14" id="KW-0378">Hydrolase</keyword>
<accession>A0A099I6U2</accession>
<comment type="function">
    <text evidence="3 14 16">Endonuclease that specifically degrades the RNA of RNA-DNA hybrids.</text>
</comment>
<comment type="cofactor">
    <cofactor evidence="2">
        <name>Mg(2+)</name>
        <dbReference type="ChEBI" id="CHEBI:18420"/>
    </cofactor>
</comment>
<dbReference type="AlphaFoldDB" id="A0A099I6U2"/>
<evidence type="ECO:0000256" key="8">
    <source>
        <dbReference type="ARBA" id="ARBA00022490"/>
    </source>
</evidence>
<dbReference type="EMBL" id="JQIF01000035">
    <property type="protein sequence ID" value="KGJ53689.1"/>
    <property type="molecule type" value="Genomic_DNA"/>
</dbReference>
<dbReference type="InterPro" id="IPR024567">
    <property type="entry name" value="RNase_HII/HIII_dom"/>
</dbReference>
<evidence type="ECO:0000256" key="3">
    <source>
        <dbReference type="ARBA" id="ARBA00004065"/>
    </source>
</evidence>
<proteinExistence type="inferred from homology"/>
<dbReference type="PANTHER" id="PTHR10954:SF18">
    <property type="entry name" value="RIBONUCLEASE HII"/>
    <property type="match status" value="1"/>
</dbReference>
<dbReference type="InterPro" id="IPR001352">
    <property type="entry name" value="RNase_HII/HIII"/>
</dbReference>
<dbReference type="PROSITE" id="PS51975">
    <property type="entry name" value="RNASE_H_2"/>
    <property type="match status" value="1"/>
</dbReference>
<comment type="similarity">
    <text evidence="5 14 16">Belongs to the RNase HII family.</text>
</comment>
<gene>
    <name evidence="14" type="primary">rnhB</name>
    <name evidence="18" type="ORF">CIAN88_07845</name>
    <name evidence="19" type="ORF">G4D54_09740</name>
</gene>
<evidence type="ECO:0000313" key="18">
    <source>
        <dbReference type="EMBL" id="KGJ53689.1"/>
    </source>
</evidence>
<feature type="binding site" evidence="14 15">
    <location>
        <position position="114"/>
    </location>
    <ligand>
        <name>a divalent metal cation</name>
        <dbReference type="ChEBI" id="CHEBI:60240"/>
    </ligand>
</feature>
<dbReference type="EMBL" id="CP048838">
    <property type="protein sequence ID" value="QJA02694.1"/>
    <property type="molecule type" value="Genomic_DNA"/>
</dbReference>
<dbReference type="Gene3D" id="3.30.420.10">
    <property type="entry name" value="Ribonuclease H-like superfamily/Ribonuclease H"/>
    <property type="match status" value="1"/>
</dbReference>
<evidence type="ECO:0000256" key="9">
    <source>
        <dbReference type="ARBA" id="ARBA00022722"/>
    </source>
</evidence>
<evidence type="ECO:0000256" key="11">
    <source>
        <dbReference type="ARBA" id="ARBA00022759"/>
    </source>
</evidence>
<keyword evidence="11 14" id="KW-0255">Endonuclease</keyword>
<evidence type="ECO:0000256" key="4">
    <source>
        <dbReference type="ARBA" id="ARBA00004496"/>
    </source>
</evidence>
<dbReference type="GO" id="GO:0003723">
    <property type="term" value="F:RNA binding"/>
    <property type="evidence" value="ECO:0007669"/>
    <property type="project" value="UniProtKB-UniRule"/>
</dbReference>
<dbReference type="InterPro" id="IPR036397">
    <property type="entry name" value="RNaseH_sf"/>
</dbReference>
<feature type="binding site" evidence="14 15">
    <location>
        <position position="23"/>
    </location>
    <ligand>
        <name>a divalent metal cation</name>
        <dbReference type="ChEBI" id="CHEBI:60240"/>
    </ligand>
</feature>
<keyword evidence="10 14" id="KW-0479">Metal-binding</keyword>
<feature type="binding site" evidence="14 15">
    <location>
        <position position="24"/>
    </location>
    <ligand>
        <name>a divalent metal cation</name>
        <dbReference type="ChEBI" id="CHEBI:60240"/>
    </ligand>
</feature>
<dbReference type="Pfam" id="PF01351">
    <property type="entry name" value="RNase_HII"/>
    <property type="match status" value="1"/>
</dbReference>
<dbReference type="PANTHER" id="PTHR10954">
    <property type="entry name" value="RIBONUCLEASE H2 SUBUNIT A"/>
    <property type="match status" value="1"/>
</dbReference>
<evidence type="ECO:0000256" key="12">
    <source>
        <dbReference type="ARBA" id="ARBA00022801"/>
    </source>
</evidence>
<dbReference type="GO" id="GO:0043137">
    <property type="term" value="P:DNA replication, removal of RNA primer"/>
    <property type="evidence" value="ECO:0007669"/>
    <property type="project" value="TreeGrafter"/>
</dbReference>
<evidence type="ECO:0000256" key="2">
    <source>
        <dbReference type="ARBA" id="ARBA00001946"/>
    </source>
</evidence>
<dbReference type="GO" id="GO:0006298">
    <property type="term" value="P:mismatch repair"/>
    <property type="evidence" value="ECO:0007669"/>
    <property type="project" value="TreeGrafter"/>
</dbReference>
<evidence type="ECO:0000256" key="7">
    <source>
        <dbReference type="ARBA" id="ARBA00019179"/>
    </source>
</evidence>
<evidence type="ECO:0000256" key="14">
    <source>
        <dbReference type="HAMAP-Rule" id="MF_00052"/>
    </source>
</evidence>
<dbReference type="GO" id="GO:0032299">
    <property type="term" value="C:ribonuclease H2 complex"/>
    <property type="evidence" value="ECO:0007669"/>
    <property type="project" value="TreeGrafter"/>
</dbReference>
<dbReference type="GO" id="GO:0030145">
    <property type="term" value="F:manganese ion binding"/>
    <property type="evidence" value="ECO:0007669"/>
    <property type="project" value="UniProtKB-UniRule"/>
</dbReference>
<dbReference type="SUPFAM" id="SSF53098">
    <property type="entry name" value="Ribonuclease H-like"/>
    <property type="match status" value="1"/>
</dbReference>
<organism evidence="18 20">
    <name type="scientific">Clostridium innocuum</name>
    <dbReference type="NCBI Taxonomy" id="1522"/>
    <lineage>
        <taxon>Bacteria</taxon>
        <taxon>Bacillati</taxon>
        <taxon>Bacillota</taxon>
        <taxon>Clostridia</taxon>
        <taxon>Eubacteriales</taxon>
        <taxon>Clostridiaceae</taxon>
        <taxon>Clostridium</taxon>
    </lineage>
</organism>
<evidence type="ECO:0000256" key="5">
    <source>
        <dbReference type="ARBA" id="ARBA00007383"/>
    </source>
</evidence>
<protein>
    <recommendedName>
        <fullName evidence="7 14">Ribonuclease HII</fullName>
        <shortName evidence="14">RNase HII</shortName>
        <ecNumber evidence="6 14">3.1.26.4</ecNumber>
    </recommendedName>
</protein>
<keyword evidence="8 14" id="KW-0963">Cytoplasm</keyword>
<keyword evidence="13 14" id="KW-0464">Manganese</keyword>
<dbReference type="InterPro" id="IPR012337">
    <property type="entry name" value="RNaseH-like_sf"/>
</dbReference>
<reference evidence="18 20" key="1">
    <citation type="submission" date="2014-08" db="EMBL/GenBank/DDBJ databases">
        <title>Clostridium innocuum, an unnegligible vancomycin-resistant pathogen causing extra-intestinal infections.</title>
        <authorList>
            <person name="Feng Y."/>
            <person name="Chiu C.-H."/>
        </authorList>
    </citation>
    <scope>NUCLEOTIDE SEQUENCE [LARGE SCALE GENOMIC DNA]</scope>
    <source>
        <strain evidence="18 20">AN88</strain>
    </source>
</reference>
<comment type="subcellular location">
    <subcellularLocation>
        <location evidence="4 14">Cytoplasm</location>
    </subcellularLocation>
</comment>
<evidence type="ECO:0000256" key="16">
    <source>
        <dbReference type="RuleBase" id="RU003515"/>
    </source>
</evidence>
<name>A0A099I6U2_CLOIN</name>
<evidence type="ECO:0000256" key="13">
    <source>
        <dbReference type="ARBA" id="ARBA00023211"/>
    </source>
</evidence>
<feature type="domain" description="RNase H type-2" evidence="17">
    <location>
        <begin position="17"/>
        <end position="206"/>
    </location>
</feature>
<keyword evidence="9 14" id="KW-0540">Nuclease</keyword>
<dbReference type="GeneID" id="61925819"/>
<evidence type="ECO:0000256" key="10">
    <source>
        <dbReference type="ARBA" id="ARBA00022723"/>
    </source>
</evidence>
<comment type="cofactor">
    <cofactor evidence="14 15">
        <name>Mn(2+)</name>
        <dbReference type="ChEBI" id="CHEBI:29035"/>
    </cofactor>
    <cofactor evidence="14 15">
        <name>Mg(2+)</name>
        <dbReference type="ChEBI" id="CHEBI:18420"/>
    </cofactor>
    <text evidence="14 15">Manganese or magnesium. Binds 1 divalent metal ion per monomer in the absence of substrate. May bind a second metal ion after substrate binding.</text>
</comment>
<dbReference type="GO" id="GO:0004523">
    <property type="term" value="F:RNA-DNA hybrid ribonuclease activity"/>
    <property type="evidence" value="ECO:0007669"/>
    <property type="project" value="UniProtKB-UniRule"/>
</dbReference>
<dbReference type="GO" id="GO:0005737">
    <property type="term" value="C:cytoplasm"/>
    <property type="evidence" value="ECO:0007669"/>
    <property type="project" value="UniProtKB-SubCell"/>
</dbReference>
<dbReference type="CDD" id="cd07182">
    <property type="entry name" value="RNase_HII_bacteria_HII_like"/>
    <property type="match status" value="1"/>
</dbReference>
<evidence type="ECO:0000256" key="15">
    <source>
        <dbReference type="PROSITE-ProRule" id="PRU01319"/>
    </source>
</evidence>
<evidence type="ECO:0000313" key="19">
    <source>
        <dbReference type="EMBL" id="QJA02694.1"/>
    </source>
</evidence>
<evidence type="ECO:0000259" key="17">
    <source>
        <dbReference type="PROSITE" id="PS51975"/>
    </source>
</evidence>
<dbReference type="NCBIfam" id="NF000595">
    <property type="entry name" value="PRK00015.1-3"/>
    <property type="match status" value="1"/>
</dbReference>
<dbReference type="Proteomes" id="UP000503330">
    <property type="component" value="Chromosome"/>
</dbReference>
<dbReference type="Proteomes" id="UP000030008">
    <property type="component" value="Unassembled WGS sequence"/>
</dbReference>
<dbReference type="InterPro" id="IPR022898">
    <property type="entry name" value="RNase_HII"/>
</dbReference>
<dbReference type="RefSeq" id="WP_002608922.1">
    <property type="nucleotide sequence ID" value="NZ_BAAACC010000016.1"/>
</dbReference>
<evidence type="ECO:0000313" key="20">
    <source>
        <dbReference type="Proteomes" id="UP000030008"/>
    </source>
</evidence>
<evidence type="ECO:0000313" key="21">
    <source>
        <dbReference type="Proteomes" id="UP000503330"/>
    </source>
</evidence>